<dbReference type="GO" id="GO:0000145">
    <property type="term" value="C:exocyst"/>
    <property type="evidence" value="ECO:0007669"/>
    <property type="project" value="TreeGrafter"/>
</dbReference>
<dbReference type="PANTHER" id="PTHR12100">
    <property type="entry name" value="SEC10"/>
    <property type="match status" value="1"/>
</dbReference>
<dbReference type="Pfam" id="PF20667">
    <property type="entry name" value="Sec10_N"/>
    <property type="match status" value="1"/>
</dbReference>
<evidence type="ECO:0000259" key="5">
    <source>
        <dbReference type="Pfam" id="PF07393"/>
    </source>
</evidence>
<dbReference type="EMBL" id="CM026433">
    <property type="protein sequence ID" value="KAG0553797.1"/>
    <property type="molecule type" value="Genomic_DNA"/>
</dbReference>
<keyword evidence="2" id="KW-0813">Transport</keyword>
<keyword evidence="4" id="KW-0175">Coiled coil</keyword>
<evidence type="ECO:0000256" key="1">
    <source>
        <dbReference type="ARBA" id="ARBA00006572"/>
    </source>
</evidence>
<sequence>MAVTQRLLKLDYFKETFSFDDFFESLVGAISPFSATEANGDNLLEDGVDGAVVSTLQFPEAPKFQPLFKETRKALGDLCFQVDARLDKLRKDVVMYEKEQKQTFEQLQDGVEALTESFDRLDSRVASVGHTAAKIGDHLQSSDSQKTTAKETIDLVRYMMYFNESPTYVGEEPPLFSDDDRVSEATAVAQKLRAIAEDCILTGAAGEQRRASVYANGHLDVAAKNLQAYCNELENRLLGQFDAASQKGDLWTMGDRAKILSQFNKGSSVMQRYVASRPMFMDVEVMNKDTRTVLGVEGGILHVDNVLRGLMSVYKEIAGLILNLCLHQLFAYLSTNGLNWDEIYKFDFFNVILGQRVFKQKRKRWLQCFHHLLQSCPFLCNFCRIPLQVIQRGLCRVRADITESAPQSQDTGAQIATAS</sequence>
<evidence type="ECO:0000256" key="3">
    <source>
        <dbReference type="ARBA" id="ARBA00022483"/>
    </source>
</evidence>
<feature type="domain" description="Exocyst complex component Sec10-like alpha-helical bundle" evidence="5">
    <location>
        <begin position="186"/>
        <end position="288"/>
    </location>
</feature>
<dbReference type="AlphaFoldDB" id="A0A8T0G5U1"/>
<keyword evidence="3" id="KW-0268">Exocytosis</keyword>
<keyword evidence="8" id="KW-1185">Reference proteome</keyword>
<dbReference type="InterPro" id="IPR009976">
    <property type="entry name" value="Sec10-like"/>
</dbReference>
<evidence type="ECO:0008006" key="9">
    <source>
        <dbReference type="Google" id="ProtNLM"/>
    </source>
</evidence>
<evidence type="ECO:0000313" key="8">
    <source>
        <dbReference type="Proteomes" id="UP000822688"/>
    </source>
</evidence>
<evidence type="ECO:0000259" key="6">
    <source>
        <dbReference type="Pfam" id="PF20667"/>
    </source>
</evidence>
<name>A0A8T0G5U1_CERPU</name>
<dbReference type="PANTHER" id="PTHR12100:SF0">
    <property type="entry name" value="EXOCYST COMPLEX COMPONENT 5"/>
    <property type="match status" value="1"/>
</dbReference>
<comment type="caution">
    <text evidence="7">The sequence shown here is derived from an EMBL/GenBank/DDBJ whole genome shotgun (WGS) entry which is preliminary data.</text>
</comment>
<dbReference type="GO" id="GO:0006893">
    <property type="term" value="P:Golgi to plasma membrane transport"/>
    <property type="evidence" value="ECO:0007669"/>
    <property type="project" value="TreeGrafter"/>
</dbReference>
<organism evidence="7 8">
    <name type="scientific">Ceratodon purpureus</name>
    <name type="common">Fire moss</name>
    <name type="synonym">Dicranum purpureum</name>
    <dbReference type="NCBI Taxonomy" id="3225"/>
    <lineage>
        <taxon>Eukaryota</taxon>
        <taxon>Viridiplantae</taxon>
        <taxon>Streptophyta</taxon>
        <taxon>Embryophyta</taxon>
        <taxon>Bryophyta</taxon>
        <taxon>Bryophytina</taxon>
        <taxon>Bryopsida</taxon>
        <taxon>Dicranidae</taxon>
        <taxon>Pseudoditrichales</taxon>
        <taxon>Ditrichaceae</taxon>
        <taxon>Ceratodon</taxon>
    </lineage>
</organism>
<dbReference type="Proteomes" id="UP000822688">
    <property type="component" value="Chromosome 12"/>
</dbReference>
<evidence type="ECO:0000256" key="2">
    <source>
        <dbReference type="ARBA" id="ARBA00022448"/>
    </source>
</evidence>
<comment type="similarity">
    <text evidence="1">Belongs to the SEC10 family.</text>
</comment>
<dbReference type="Pfam" id="PF07393">
    <property type="entry name" value="Sec10_HB"/>
    <property type="match status" value="1"/>
</dbReference>
<protein>
    <recommendedName>
        <fullName evidence="9">Exocyst complex component Sec10</fullName>
    </recommendedName>
</protein>
<reference evidence="7" key="1">
    <citation type="submission" date="2020-06" db="EMBL/GenBank/DDBJ databases">
        <title>WGS assembly of Ceratodon purpureus strain R40.</title>
        <authorList>
            <person name="Carey S.B."/>
            <person name="Jenkins J."/>
            <person name="Shu S."/>
            <person name="Lovell J.T."/>
            <person name="Sreedasyam A."/>
            <person name="Maumus F."/>
            <person name="Tiley G.P."/>
            <person name="Fernandez-Pozo N."/>
            <person name="Barry K."/>
            <person name="Chen C."/>
            <person name="Wang M."/>
            <person name="Lipzen A."/>
            <person name="Daum C."/>
            <person name="Saski C.A."/>
            <person name="Payton A.C."/>
            <person name="Mcbreen J.C."/>
            <person name="Conrad R.E."/>
            <person name="Kollar L.M."/>
            <person name="Olsson S."/>
            <person name="Huttunen S."/>
            <person name="Landis J.B."/>
            <person name="Wickett N.J."/>
            <person name="Johnson M.G."/>
            <person name="Rensing S.A."/>
            <person name="Grimwood J."/>
            <person name="Schmutz J."/>
            <person name="Mcdaniel S.F."/>
        </authorList>
    </citation>
    <scope>NUCLEOTIDE SEQUENCE</scope>
    <source>
        <strain evidence="7">R40</strain>
    </source>
</reference>
<evidence type="ECO:0000313" key="7">
    <source>
        <dbReference type="EMBL" id="KAG0553797.1"/>
    </source>
</evidence>
<proteinExistence type="inferred from homology"/>
<gene>
    <name evidence="7" type="ORF">KC19_12G040000</name>
</gene>
<dbReference type="InterPro" id="IPR048625">
    <property type="entry name" value="Sec10_N"/>
</dbReference>
<dbReference type="InterPro" id="IPR048627">
    <property type="entry name" value="Sec10_HB"/>
</dbReference>
<evidence type="ECO:0000256" key="4">
    <source>
        <dbReference type="ARBA" id="ARBA00023054"/>
    </source>
</evidence>
<feature type="domain" description="Exocyst complex component Sec10 N-terminal" evidence="6">
    <location>
        <begin position="67"/>
        <end position="165"/>
    </location>
</feature>
<accession>A0A8T0G5U1</accession>
<dbReference type="GO" id="GO:0006887">
    <property type="term" value="P:exocytosis"/>
    <property type="evidence" value="ECO:0007669"/>
    <property type="project" value="UniProtKB-KW"/>
</dbReference>